<gene>
    <name evidence="1" type="ORF">HMPREF2128_04660</name>
</gene>
<evidence type="ECO:0008006" key="3">
    <source>
        <dbReference type="Google" id="ProtNLM"/>
    </source>
</evidence>
<dbReference type="Proteomes" id="UP000053528">
    <property type="component" value="Unassembled WGS sequence"/>
</dbReference>
<comment type="caution">
    <text evidence="1">The sequence shown here is derived from an EMBL/GenBank/DDBJ whole genome shotgun (WGS) entry which is preliminary data.</text>
</comment>
<dbReference type="AlphaFoldDB" id="A0A095YDN0"/>
<dbReference type="EMBL" id="JRNH01000013">
    <property type="protein sequence ID" value="KGF20555.1"/>
    <property type="molecule type" value="Genomic_DNA"/>
</dbReference>
<evidence type="ECO:0000313" key="2">
    <source>
        <dbReference type="Proteomes" id="UP000053528"/>
    </source>
</evidence>
<dbReference type="RefSeq" id="WP_035755606.1">
    <property type="nucleotide sequence ID" value="NZ_JRNH01000013.1"/>
</dbReference>
<proteinExistence type="predicted"/>
<evidence type="ECO:0000313" key="1">
    <source>
        <dbReference type="EMBL" id="KGF20555.1"/>
    </source>
</evidence>
<accession>A0A095YDN0</accession>
<reference evidence="1 2" key="1">
    <citation type="submission" date="2014-07" db="EMBL/GenBank/DDBJ databases">
        <authorList>
            <person name="McCorrison J."/>
            <person name="Sanka R."/>
            <person name="Torralba M."/>
            <person name="Gillis M."/>
            <person name="Haft D.H."/>
            <person name="Methe B."/>
            <person name="Sutton G."/>
            <person name="Nelson K.E."/>
        </authorList>
    </citation>
    <scope>NUCLEOTIDE SEQUENCE [LARGE SCALE GENOMIC DNA]</scope>
    <source>
        <strain evidence="1 2">DNF00011</strain>
    </source>
</reference>
<organism evidence="1 2">
    <name type="scientific">Pseudoglutamicibacter albus DNF00011</name>
    <dbReference type="NCBI Taxonomy" id="1401063"/>
    <lineage>
        <taxon>Bacteria</taxon>
        <taxon>Bacillati</taxon>
        <taxon>Actinomycetota</taxon>
        <taxon>Actinomycetes</taxon>
        <taxon>Micrococcales</taxon>
        <taxon>Micrococcaceae</taxon>
        <taxon>Pseudoglutamicibacter</taxon>
    </lineage>
</organism>
<name>A0A095YDN0_9MICC</name>
<protein>
    <recommendedName>
        <fullName evidence="3">PE domain-containing protein</fullName>
    </recommendedName>
</protein>
<sequence length="109" mass="11033">MYFDIHHAAATQTVTATNSAADDLQAALLELSQAFAAAGHALPQSPVVTNGLAAVFMGAVEPGSNTVISRVNMATSSTNAALSSYAQGDQQMSANVCPVPGNIDMPGVN</sequence>